<dbReference type="PANTHER" id="PTHR22929">
    <property type="entry name" value="RNA POLYMERASE III TRANSCRIPTION INITIATION FACTOR B"/>
    <property type="match status" value="1"/>
</dbReference>
<feature type="compositionally biased region" description="Polar residues" evidence="2">
    <location>
        <begin position="316"/>
        <end position="334"/>
    </location>
</feature>
<feature type="compositionally biased region" description="Low complexity" evidence="2">
    <location>
        <begin position="55"/>
        <end position="110"/>
    </location>
</feature>
<dbReference type="Gene3D" id="1.10.10.60">
    <property type="entry name" value="Homeodomain-like"/>
    <property type="match status" value="1"/>
</dbReference>
<evidence type="ECO:0000256" key="2">
    <source>
        <dbReference type="SAM" id="MobiDB-lite"/>
    </source>
</evidence>
<dbReference type="InterPro" id="IPR009057">
    <property type="entry name" value="Homeodomain-like_sf"/>
</dbReference>
<organism evidence="4">
    <name type="scientific">Blastobotrys adeninivorans</name>
    <name type="common">Yeast</name>
    <name type="synonym">Arxula adeninivorans</name>
    <dbReference type="NCBI Taxonomy" id="409370"/>
    <lineage>
        <taxon>Eukaryota</taxon>
        <taxon>Fungi</taxon>
        <taxon>Dikarya</taxon>
        <taxon>Ascomycota</taxon>
        <taxon>Saccharomycotina</taxon>
        <taxon>Dipodascomycetes</taxon>
        <taxon>Dipodascales</taxon>
        <taxon>Trichomonascaceae</taxon>
        <taxon>Blastobotrys</taxon>
    </lineage>
</organism>
<feature type="region of interest" description="Disordered" evidence="2">
    <location>
        <begin position="671"/>
        <end position="695"/>
    </location>
</feature>
<name>A0A060TDF7_BLAAD</name>
<reference evidence="4" key="1">
    <citation type="submission" date="2014-02" db="EMBL/GenBank/DDBJ databases">
        <authorList>
            <person name="Genoscope - CEA"/>
        </authorList>
    </citation>
    <scope>NUCLEOTIDE SEQUENCE</scope>
    <source>
        <strain evidence="4">LS3</strain>
    </source>
</reference>
<dbReference type="PANTHER" id="PTHR22929:SF0">
    <property type="entry name" value="TRANSCRIPTION FACTOR TFIIIB COMPONENT B'' HOMOLOG"/>
    <property type="match status" value="1"/>
</dbReference>
<dbReference type="InterPro" id="IPR039467">
    <property type="entry name" value="TFIIIB_B''_Myb"/>
</dbReference>
<dbReference type="AlphaFoldDB" id="A0A060TDF7"/>
<dbReference type="CDD" id="cd00167">
    <property type="entry name" value="SANT"/>
    <property type="match status" value="1"/>
</dbReference>
<dbReference type="Pfam" id="PF15963">
    <property type="entry name" value="Myb_DNA-bind_7"/>
    <property type="match status" value="1"/>
</dbReference>
<protein>
    <submittedName>
        <fullName evidence="4">ARAD1D43472p</fullName>
    </submittedName>
</protein>
<gene>
    <name evidence="4" type="ORF">GNLVRS02_ARAD1D43472g</name>
</gene>
<keyword evidence="1" id="KW-0175">Coiled coil</keyword>
<dbReference type="GO" id="GO:0000126">
    <property type="term" value="C:transcription factor TFIIIB complex"/>
    <property type="evidence" value="ECO:0007669"/>
    <property type="project" value="TreeGrafter"/>
</dbReference>
<sequence>MSSAVNKSSTRFAPKAPQRGAGRPRQRQLSMSSTSKPVFTDDKAKFAAEVSSTVSRAEPAASPSAPVSATSGLSSSTPTTSQSPTQTVSTATAPTQSTAPTTPSATEASQDGGRRASETLDNGGFATPAPPARLASLNRPTMRSPFARAVVKMPPRKGKAVNLTTEATFEESTPDKSQTQVDEPSQSTQSTQANDASPPSGQGKATVPETSSRGRRGEPTRGVRTRSSRGISPRAVSPGTTTDSLEGRGARVTRSSKSTERGSRGGRGESPSRAATFEPMYSHSIITDTMTPIPDDVSSARTRARTRARRNTRNSFTSVNEAQISSDNPASNDRQPAVLEEQRAPIKKPQKYRPPSPPPKVYSTDEKGRIILDPEDLPKFGRGHRHTIVDEPEMKVINVESFTMADLCSELPIGEKNEKYDTYEEFRRKRKKDREELLRLKKLARMEKRQLTEEELKPYRSRNEELVMKRKEDFNNYYRSGDDSARRNTQTIQLTYTSGRIGVAQESITVNRHAQGPEEAEREVIEEKEEEVMTNSATFSKREKPERWDEDETLAFYQAVSQWGTDFTLISQLFPGRSRRQIKAKFKLEEKRNPVQIQLAVMRKLNISSRDFSEQTGTEITAASIIEEDLKRVREEHELSMKNKQERSEITKQQDMEAALLADAQKYGGEVPVKKKEEHIDGEEPTEEIVGTVGS</sequence>
<feature type="compositionally biased region" description="Basic and acidic residues" evidence="2">
    <location>
        <begin position="257"/>
        <end position="267"/>
    </location>
</feature>
<dbReference type="GO" id="GO:0070898">
    <property type="term" value="P:RNA polymerase III preinitiation complex assembly"/>
    <property type="evidence" value="ECO:0007669"/>
    <property type="project" value="TreeGrafter"/>
</dbReference>
<evidence type="ECO:0000256" key="1">
    <source>
        <dbReference type="SAM" id="Coils"/>
    </source>
</evidence>
<evidence type="ECO:0000313" key="4">
    <source>
        <dbReference type="EMBL" id="CDP38824.1"/>
    </source>
</evidence>
<dbReference type="SUPFAM" id="SSF46689">
    <property type="entry name" value="Homeodomain-like"/>
    <property type="match status" value="1"/>
</dbReference>
<feature type="region of interest" description="Disordered" evidence="2">
    <location>
        <begin position="1"/>
        <end position="366"/>
    </location>
</feature>
<dbReference type="EMBL" id="HG937694">
    <property type="protein sequence ID" value="CDP38824.1"/>
    <property type="molecule type" value="Genomic_DNA"/>
</dbReference>
<dbReference type="GO" id="GO:0001156">
    <property type="term" value="F:TFIIIC-class transcription factor complex binding"/>
    <property type="evidence" value="ECO:0007669"/>
    <property type="project" value="TreeGrafter"/>
</dbReference>
<feature type="compositionally biased region" description="Basic residues" evidence="2">
    <location>
        <begin position="302"/>
        <end position="312"/>
    </location>
</feature>
<feature type="compositionally biased region" description="Polar residues" evidence="2">
    <location>
        <begin position="162"/>
        <end position="200"/>
    </location>
</feature>
<proteinExistence type="predicted"/>
<dbReference type="InterPro" id="IPR017884">
    <property type="entry name" value="SANT_dom"/>
</dbReference>
<dbReference type="SMART" id="SM00717">
    <property type="entry name" value="SANT"/>
    <property type="match status" value="1"/>
</dbReference>
<evidence type="ECO:0000259" key="3">
    <source>
        <dbReference type="PROSITE" id="PS51293"/>
    </source>
</evidence>
<feature type="coiled-coil region" evidence="1">
    <location>
        <begin position="627"/>
        <end position="654"/>
    </location>
</feature>
<dbReference type="PROSITE" id="PS51293">
    <property type="entry name" value="SANT"/>
    <property type="match status" value="1"/>
</dbReference>
<feature type="compositionally biased region" description="Polar residues" evidence="2">
    <location>
        <begin position="1"/>
        <end position="11"/>
    </location>
</feature>
<accession>A0A060TDF7</accession>
<feature type="coiled-coil region" evidence="1">
    <location>
        <begin position="423"/>
        <end position="454"/>
    </location>
</feature>
<dbReference type="InterPro" id="IPR001005">
    <property type="entry name" value="SANT/Myb"/>
</dbReference>
<reference evidence="4" key="2">
    <citation type="submission" date="2014-06" db="EMBL/GenBank/DDBJ databases">
        <title>The complete genome of Blastobotrys (Arxula) adeninivorans LS3 - a yeast of biotechnological interest.</title>
        <authorList>
            <person name="Kunze G."/>
            <person name="Gaillardin C."/>
            <person name="Czernicka M."/>
            <person name="Durrens P."/>
            <person name="Martin T."/>
            <person name="Boer E."/>
            <person name="Gabaldon T."/>
            <person name="Cruz J."/>
            <person name="Talla E."/>
            <person name="Marck C."/>
            <person name="Goffeau A."/>
            <person name="Barbe V."/>
            <person name="Baret P."/>
            <person name="Baronian K."/>
            <person name="Beier S."/>
            <person name="Bleykasten C."/>
            <person name="Bode R."/>
            <person name="Casaregola S."/>
            <person name="Despons L."/>
            <person name="Fairhead C."/>
            <person name="Giersberg M."/>
            <person name="Gierski P."/>
            <person name="Hahnel U."/>
            <person name="Hartmann A."/>
            <person name="Jankowska D."/>
            <person name="Jubin C."/>
            <person name="Jung P."/>
            <person name="Lafontaine I."/>
            <person name="Leh-Louis V."/>
            <person name="Lemaire M."/>
            <person name="Marcet-Houben M."/>
            <person name="Mascher M."/>
            <person name="Morel G."/>
            <person name="Richard G.-F."/>
            <person name="Riechen J."/>
            <person name="Sacerdot C."/>
            <person name="Sarkar A."/>
            <person name="Savel G."/>
            <person name="Schacherer J."/>
            <person name="Sherman D."/>
            <person name="Straub M.-L."/>
            <person name="Stein N."/>
            <person name="Thierry A."/>
            <person name="Trautwein-Schult A."/>
            <person name="Westhof E."/>
            <person name="Worch S."/>
            <person name="Dujon B."/>
            <person name="Souciet J.-L."/>
            <person name="Wincker P."/>
            <person name="Scholz U."/>
            <person name="Neuveglise N."/>
        </authorList>
    </citation>
    <scope>NUCLEOTIDE SEQUENCE</scope>
    <source>
        <strain evidence="4">LS3</strain>
    </source>
</reference>
<feature type="domain" description="SANT" evidence="3">
    <location>
        <begin position="543"/>
        <end position="594"/>
    </location>
</feature>